<protein>
    <recommendedName>
        <fullName evidence="5">Lipoprotein</fullName>
    </recommendedName>
</protein>
<evidence type="ECO:0000313" key="3">
    <source>
        <dbReference type="EMBL" id="MCM2566333.1"/>
    </source>
</evidence>
<comment type="caution">
    <text evidence="3">The sequence shown here is derived from an EMBL/GenBank/DDBJ whole genome shotgun (WGS) entry which is preliminary data.</text>
</comment>
<dbReference type="Proteomes" id="UP001202243">
    <property type="component" value="Unassembled WGS sequence"/>
</dbReference>
<gene>
    <name evidence="3" type="ORF">NCG91_12070</name>
</gene>
<feature type="compositionally biased region" description="Low complexity" evidence="1">
    <location>
        <begin position="38"/>
        <end position="66"/>
    </location>
</feature>
<sequence length="162" mass="16705">MRSKTTLLLTGLTCALLAACHSTDKTSLARSNSGETYAAPAGTTPQSSTASTASSTAADTSNAQSSMSSDMRNDANPSTMNISSATVQSIETVPRSMDQGSGDMQAGTSGTAGSTSGAAGNMLYRVTLRLDDGTTRTFVQNTQPAFQIGDRVSVQKGVMQRY</sequence>
<dbReference type="RefSeq" id="WP_251349871.1">
    <property type="nucleotide sequence ID" value="NZ_JAMQGR010000003.1"/>
</dbReference>
<dbReference type="PROSITE" id="PS51257">
    <property type="entry name" value="PROKAR_LIPOPROTEIN"/>
    <property type="match status" value="1"/>
</dbReference>
<evidence type="ECO:0000256" key="1">
    <source>
        <dbReference type="SAM" id="MobiDB-lite"/>
    </source>
</evidence>
<feature type="compositionally biased region" description="Polar residues" evidence="1">
    <location>
        <begin position="25"/>
        <end position="35"/>
    </location>
</feature>
<keyword evidence="4" id="KW-1185">Reference proteome</keyword>
<feature type="chain" id="PRO_5047018123" description="Lipoprotein" evidence="2">
    <location>
        <begin position="19"/>
        <end position="162"/>
    </location>
</feature>
<feature type="compositionally biased region" description="Polar residues" evidence="1">
    <location>
        <begin position="67"/>
        <end position="80"/>
    </location>
</feature>
<feature type="compositionally biased region" description="Low complexity" evidence="1">
    <location>
        <begin position="106"/>
        <end position="118"/>
    </location>
</feature>
<keyword evidence="2" id="KW-0732">Signal</keyword>
<evidence type="ECO:0000256" key="2">
    <source>
        <dbReference type="SAM" id="SignalP"/>
    </source>
</evidence>
<name>A0ABT0WQT4_9BURK</name>
<evidence type="ECO:0000313" key="4">
    <source>
        <dbReference type="Proteomes" id="UP001202243"/>
    </source>
</evidence>
<accession>A0ABT0WQT4</accession>
<evidence type="ECO:0008006" key="5">
    <source>
        <dbReference type="Google" id="ProtNLM"/>
    </source>
</evidence>
<proteinExistence type="predicted"/>
<dbReference type="EMBL" id="JAMQGR010000003">
    <property type="protein sequence ID" value="MCM2566333.1"/>
    <property type="molecule type" value="Genomic_DNA"/>
</dbReference>
<organism evidence="3 4">
    <name type="scientific">Janthinobacterium kumbetense</name>
    <dbReference type="NCBI Taxonomy" id="2950280"/>
    <lineage>
        <taxon>Bacteria</taxon>
        <taxon>Pseudomonadati</taxon>
        <taxon>Pseudomonadota</taxon>
        <taxon>Betaproteobacteria</taxon>
        <taxon>Burkholderiales</taxon>
        <taxon>Oxalobacteraceae</taxon>
        <taxon>Janthinobacterium</taxon>
    </lineage>
</organism>
<feature type="region of interest" description="Disordered" evidence="1">
    <location>
        <begin position="25"/>
        <end position="80"/>
    </location>
</feature>
<reference evidence="3 4" key="1">
    <citation type="submission" date="2022-06" db="EMBL/GenBank/DDBJ databases">
        <title>Janthinobacterium kumbetensis sp. nov., isolated from spring water in Turkey.</title>
        <authorList>
            <person name="Inan Bektas K."/>
            <person name="Belduz A.A."/>
            <person name="Canakci S."/>
            <person name="Nalcaoglu A."/>
            <person name="Ceylan E."/>
            <person name="Kati H."/>
        </authorList>
    </citation>
    <scope>NUCLEOTIDE SEQUENCE [LARGE SCALE GENOMIC DNA]</scope>
    <source>
        <strain evidence="3 4">GK</strain>
    </source>
</reference>
<feature type="region of interest" description="Disordered" evidence="1">
    <location>
        <begin position="95"/>
        <end position="118"/>
    </location>
</feature>
<feature type="signal peptide" evidence="2">
    <location>
        <begin position="1"/>
        <end position="18"/>
    </location>
</feature>